<sequence>MQSRSQKVLSLDTARTKTKAHTTRQLLRSFYTGALIRQDQLLMPDPKLKKNTEGASIPISCREVRRVDISRGRSVNSSASTPNGTNLDKSSSFQLGKLSTAYFMIFSGNPSLSLELSGVTLGEDAQPGSKLNKVAPLYETKVMTDTEDRYRSTIRVPVFLGKKGNLAILLVLKKGCGPKHSLPYKI</sequence>
<evidence type="ECO:0000313" key="1">
    <source>
        <dbReference type="EMBL" id="KAI5672823.1"/>
    </source>
</evidence>
<evidence type="ECO:0000313" key="2">
    <source>
        <dbReference type="Proteomes" id="UP001060085"/>
    </source>
</evidence>
<dbReference type="Proteomes" id="UP001060085">
    <property type="component" value="Linkage Group LG03"/>
</dbReference>
<gene>
    <name evidence="1" type="ORF">M9H77_13187</name>
</gene>
<reference evidence="2" key="1">
    <citation type="journal article" date="2023" name="Nat. Plants">
        <title>Single-cell RNA sequencing provides a high-resolution roadmap for understanding the multicellular compartmentation of specialized metabolism.</title>
        <authorList>
            <person name="Sun S."/>
            <person name="Shen X."/>
            <person name="Li Y."/>
            <person name="Li Y."/>
            <person name="Wang S."/>
            <person name="Li R."/>
            <person name="Zhang H."/>
            <person name="Shen G."/>
            <person name="Guo B."/>
            <person name="Wei J."/>
            <person name="Xu J."/>
            <person name="St-Pierre B."/>
            <person name="Chen S."/>
            <person name="Sun C."/>
        </authorList>
    </citation>
    <scope>NUCLEOTIDE SEQUENCE [LARGE SCALE GENOMIC DNA]</scope>
</reference>
<name>A0ACC0BJN3_CATRO</name>
<organism evidence="1 2">
    <name type="scientific">Catharanthus roseus</name>
    <name type="common">Madagascar periwinkle</name>
    <name type="synonym">Vinca rosea</name>
    <dbReference type="NCBI Taxonomy" id="4058"/>
    <lineage>
        <taxon>Eukaryota</taxon>
        <taxon>Viridiplantae</taxon>
        <taxon>Streptophyta</taxon>
        <taxon>Embryophyta</taxon>
        <taxon>Tracheophyta</taxon>
        <taxon>Spermatophyta</taxon>
        <taxon>Magnoliopsida</taxon>
        <taxon>eudicotyledons</taxon>
        <taxon>Gunneridae</taxon>
        <taxon>Pentapetalae</taxon>
        <taxon>asterids</taxon>
        <taxon>lamiids</taxon>
        <taxon>Gentianales</taxon>
        <taxon>Apocynaceae</taxon>
        <taxon>Rauvolfioideae</taxon>
        <taxon>Vinceae</taxon>
        <taxon>Catharanthinae</taxon>
        <taxon>Catharanthus</taxon>
    </lineage>
</organism>
<comment type="caution">
    <text evidence="1">The sequence shown here is derived from an EMBL/GenBank/DDBJ whole genome shotgun (WGS) entry which is preliminary data.</text>
</comment>
<proteinExistence type="predicted"/>
<keyword evidence="2" id="KW-1185">Reference proteome</keyword>
<dbReference type="EMBL" id="CM044703">
    <property type="protein sequence ID" value="KAI5672823.1"/>
    <property type="molecule type" value="Genomic_DNA"/>
</dbReference>
<accession>A0ACC0BJN3</accession>
<protein>
    <submittedName>
        <fullName evidence="1">Uncharacterized protein</fullName>
    </submittedName>
</protein>